<keyword evidence="2" id="KW-1185">Reference proteome</keyword>
<sequence length="159" mass="17495">MSTKNQISIDIPKTVIADVTDKLQECRTLLAPYLQGLTVAERKSLFKMGDKTVATVQKVKDYVETNPEFAPAYMNKEEFLKDEALVTTLSPLGNLADQLASDISDTIILAGSEALAAALFYYGTTKEAADRGIATAGPIYDDLKQRFVQRSRRFPPATE</sequence>
<dbReference type="AlphaFoldDB" id="A0A085BLN9"/>
<evidence type="ECO:0000313" key="2">
    <source>
        <dbReference type="Proteomes" id="UP000028623"/>
    </source>
</evidence>
<dbReference type="RefSeq" id="WP_034973167.1">
    <property type="nucleotide sequence ID" value="NZ_FOFI01000002.1"/>
</dbReference>
<protein>
    <submittedName>
        <fullName evidence="1">Uncharacterized protein</fullName>
    </submittedName>
</protein>
<dbReference type="STRING" id="421072.SAMN04488097_1368"/>
<comment type="caution">
    <text evidence="1">The sequence shown here is derived from an EMBL/GenBank/DDBJ whole genome shotgun (WGS) entry which is preliminary data.</text>
</comment>
<dbReference type="OrthoDB" id="5952844at2"/>
<gene>
    <name evidence="1" type="ORF">IO89_02020</name>
</gene>
<proteinExistence type="predicted"/>
<dbReference type="Proteomes" id="UP000028623">
    <property type="component" value="Unassembled WGS sequence"/>
</dbReference>
<dbReference type="eggNOG" id="ENOG503313V">
    <property type="taxonomic scope" value="Bacteria"/>
</dbReference>
<organism evidence="1 2">
    <name type="scientific">Epilithonimonas lactis</name>
    <dbReference type="NCBI Taxonomy" id="421072"/>
    <lineage>
        <taxon>Bacteria</taxon>
        <taxon>Pseudomonadati</taxon>
        <taxon>Bacteroidota</taxon>
        <taxon>Flavobacteriia</taxon>
        <taxon>Flavobacteriales</taxon>
        <taxon>Weeksellaceae</taxon>
        <taxon>Chryseobacterium group</taxon>
        <taxon>Epilithonimonas</taxon>
    </lineage>
</organism>
<reference evidence="1 2" key="1">
    <citation type="submission" date="2014-07" db="EMBL/GenBank/DDBJ databases">
        <title>Epilithonimonas lactis LMG 22401 Genome.</title>
        <authorList>
            <person name="Pipes S.E."/>
            <person name="Stropko S.J."/>
        </authorList>
    </citation>
    <scope>NUCLEOTIDE SEQUENCE [LARGE SCALE GENOMIC DNA]</scope>
    <source>
        <strain evidence="1 2">LMG 24401</strain>
    </source>
</reference>
<name>A0A085BLN9_9FLAO</name>
<dbReference type="EMBL" id="JPLY01000001">
    <property type="protein sequence ID" value="KFC23384.1"/>
    <property type="molecule type" value="Genomic_DNA"/>
</dbReference>
<accession>A0A085BLN9</accession>
<evidence type="ECO:0000313" key="1">
    <source>
        <dbReference type="EMBL" id="KFC23384.1"/>
    </source>
</evidence>